<keyword evidence="1" id="KW-0378">Hydrolase</keyword>
<accession>A0A2V1N1C8</accession>
<dbReference type="SUPFAM" id="SSF56784">
    <property type="entry name" value="HAD-like"/>
    <property type="match status" value="1"/>
</dbReference>
<proteinExistence type="predicted"/>
<dbReference type="PANTHER" id="PTHR43481:SF4">
    <property type="entry name" value="GLYCEROL-1-PHOSPHATE PHOSPHOHYDROLASE 1-RELATED"/>
    <property type="match status" value="1"/>
</dbReference>
<dbReference type="AlphaFoldDB" id="A0A2V1N1C8"/>
<reference evidence="1 2" key="1">
    <citation type="journal article" date="2018" name="Int. J. Syst. Evol. Microbiol.">
        <title>Lactobacillus bambusae sp. nov., isolated from a traditional fermented Ma-bamboo shoots of Taiwan.</title>
        <authorList>
            <person name="Wang L.-T."/>
        </authorList>
    </citation>
    <scope>NUCLEOTIDE SEQUENCE [LARGE SCALE GENOMIC DNA]</scope>
    <source>
        <strain evidence="1 2">BS-W1</strain>
    </source>
</reference>
<protein>
    <submittedName>
        <fullName evidence="1">Beta-phosphoglucomutase family hydrolase</fullName>
    </submittedName>
</protein>
<dbReference type="OrthoDB" id="9797743at2"/>
<dbReference type="InterPro" id="IPR006439">
    <property type="entry name" value="HAD-SF_hydro_IA"/>
</dbReference>
<dbReference type="Pfam" id="PF00702">
    <property type="entry name" value="Hydrolase"/>
    <property type="match status" value="1"/>
</dbReference>
<dbReference type="GO" id="GO:0050308">
    <property type="term" value="F:sugar-phosphatase activity"/>
    <property type="evidence" value="ECO:0007669"/>
    <property type="project" value="TreeGrafter"/>
</dbReference>
<dbReference type="Gene3D" id="3.40.50.1000">
    <property type="entry name" value="HAD superfamily/HAD-like"/>
    <property type="match status" value="1"/>
</dbReference>
<evidence type="ECO:0000313" key="2">
    <source>
        <dbReference type="Proteomes" id="UP000245080"/>
    </source>
</evidence>
<dbReference type="EMBL" id="QCXQ01000002">
    <property type="protein sequence ID" value="PWG00120.1"/>
    <property type="molecule type" value="Genomic_DNA"/>
</dbReference>
<dbReference type="RefSeq" id="WP_109250067.1">
    <property type="nucleotide sequence ID" value="NZ_QCXQ01000002.1"/>
</dbReference>
<dbReference type="InterPro" id="IPR036412">
    <property type="entry name" value="HAD-like_sf"/>
</dbReference>
<evidence type="ECO:0000313" key="1">
    <source>
        <dbReference type="EMBL" id="PWG00120.1"/>
    </source>
</evidence>
<dbReference type="NCBIfam" id="TIGR01509">
    <property type="entry name" value="HAD-SF-IA-v3"/>
    <property type="match status" value="1"/>
</dbReference>
<dbReference type="Gene3D" id="1.10.150.240">
    <property type="entry name" value="Putative phosphatase, domain 2"/>
    <property type="match status" value="1"/>
</dbReference>
<dbReference type="Proteomes" id="UP000245080">
    <property type="component" value="Unassembled WGS sequence"/>
</dbReference>
<dbReference type="InterPro" id="IPR023214">
    <property type="entry name" value="HAD_sf"/>
</dbReference>
<gene>
    <name evidence="1" type="ORF">DCM90_04075</name>
</gene>
<dbReference type="InterPro" id="IPR051806">
    <property type="entry name" value="HAD-like_SPP"/>
</dbReference>
<keyword evidence="2" id="KW-1185">Reference proteome</keyword>
<dbReference type="SFLD" id="SFLDG01129">
    <property type="entry name" value="C1.5:_HAD__Beta-PGM__Phosphata"/>
    <property type="match status" value="1"/>
</dbReference>
<dbReference type="InterPro" id="IPR023198">
    <property type="entry name" value="PGP-like_dom2"/>
</dbReference>
<name>A0A2V1N1C8_9LACO</name>
<sequence length="225" mass="24892">MSFNDMHGFLFDLHGVIADSWRYHLDSWHEIANQLEIPWTSQLERTLPGMSRSDSLEAILASVDRSAEFDTARRAELTDEENRVYQQRILEMSPANILPGIADFLASIRAAGYRMALASASTNAAAEIDQLQLTRYFPTIINAGKLAHSKPQPDIYLAAAREIGLSPVNCFGVEDTVTGLEAVNASGATPIAIGYQANHQLAKIQFENSAELSLAAIKQQYNQYY</sequence>
<organism evidence="1 2">
    <name type="scientific">Levilactobacillus bambusae</name>
    <dbReference type="NCBI Taxonomy" id="2024736"/>
    <lineage>
        <taxon>Bacteria</taxon>
        <taxon>Bacillati</taxon>
        <taxon>Bacillota</taxon>
        <taxon>Bacilli</taxon>
        <taxon>Lactobacillales</taxon>
        <taxon>Lactobacillaceae</taxon>
        <taxon>Levilactobacillus</taxon>
    </lineage>
</organism>
<dbReference type="SFLD" id="SFLDS00003">
    <property type="entry name" value="Haloacid_Dehalogenase"/>
    <property type="match status" value="1"/>
</dbReference>
<comment type="caution">
    <text evidence="1">The sequence shown here is derived from an EMBL/GenBank/DDBJ whole genome shotgun (WGS) entry which is preliminary data.</text>
</comment>
<dbReference type="PANTHER" id="PTHR43481">
    <property type="entry name" value="FRUCTOSE-1-PHOSPHATE PHOSPHATASE"/>
    <property type="match status" value="1"/>
</dbReference>